<dbReference type="GO" id="GO:0004519">
    <property type="term" value="F:endonuclease activity"/>
    <property type="evidence" value="ECO:0007669"/>
    <property type="project" value="InterPro"/>
</dbReference>
<dbReference type="Proteomes" id="UP000774699">
    <property type="component" value="Unassembled WGS sequence"/>
</dbReference>
<proteinExistence type="predicted"/>
<dbReference type="SUPFAM" id="SSF51294">
    <property type="entry name" value="Hedgehog/intein (Hint) domain"/>
    <property type="match status" value="1"/>
</dbReference>
<gene>
    <name evidence="4" type="ORF">FJY86_01965</name>
</gene>
<organism evidence="4 5">
    <name type="scientific">Candidatus Iainarchaeum sp</name>
    <dbReference type="NCBI Taxonomy" id="3101447"/>
    <lineage>
        <taxon>Archaea</taxon>
        <taxon>Candidatus Iainarchaeota</taxon>
        <taxon>Candidatus Iainarchaeia</taxon>
        <taxon>Candidatus Iainarchaeales</taxon>
        <taxon>Candidatus Iainarchaeaceae</taxon>
        <taxon>Candidatus Iainarchaeum</taxon>
    </lineage>
</organism>
<dbReference type="PRINTS" id="PR00379">
    <property type="entry name" value="INTEIN"/>
</dbReference>
<dbReference type="CDD" id="cd00081">
    <property type="entry name" value="Hint"/>
    <property type="match status" value="2"/>
</dbReference>
<dbReference type="InterPro" id="IPR036844">
    <property type="entry name" value="Hint_dom_sf"/>
</dbReference>
<dbReference type="PROSITE" id="PS50818">
    <property type="entry name" value="INTEIN_C_TER"/>
    <property type="match status" value="1"/>
</dbReference>
<dbReference type="PANTHER" id="PTHR42957">
    <property type="entry name" value="HELICASE MJ1565-RELATED"/>
    <property type="match status" value="1"/>
</dbReference>
<accession>A0A8T4CAW8</accession>
<dbReference type="SUPFAM" id="SSF55608">
    <property type="entry name" value="Homing endonucleases"/>
    <property type="match status" value="1"/>
</dbReference>
<keyword evidence="1" id="KW-0068">Autocatalytic cleavage</keyword>
<dbReference type="Pfam" id="PF14890">
    <property type="entry name" value="Intein_splicing"/>
    <property type="match status" value="1"/>
</dbReference>
<protein>
    <recommendedName>
        <fullName evidence="3">DOD-type homing endonuclease domain-containing protein</fullName>
    </recommendedName>
</protein>
<evidence type="ECO:0000259" key="3">
    <source>
        <dbReference type="PROSITE" id="PS50819"/>
    </source>
</evidence>
<dbReference type="SUPFAM" id="SSF52540">
    <property type="entry name" value="P-loop containing nucleoside triphosphate hydrolases"/>
    <property type="match status" value="1"/>
</dbReference>
<dbReference type="InterPro" id="IPR003587">
    <property type="entry name" value="Hint_dom_N"/>
</dbReference>
<dbReference type="SMART" id="SM00305">
    <property type="entry name" value="HintC"/>
    <property type="match status" value="1"/>
</dbReference>
<keyword evidence="2" id="KW-0651">Protein splicing</keyword>
<dbReference type="InterPro" id="IPR027434">
    <property type="entry name" value="Homing_endonucl"/>
</dbReference>
<dbReference type="PROSITE" id="PS50819">
    <property type="entry name" value="INTEIN_ENDONUCLEASE"/>
    <property type="match status" value="1"/>
</dbReference>
<name>A0A8T4CAW8_9ARCH</name>
<dbReference type="PROSITE" id="PS50817">
    <property type="entry name" value="INTEIN_N_TER"/>
    <property type="match status" value="1"/>
</dbReference>
<evidence type="ECO:0000313" key="5">
    <source>
        <dbReference type="Proteomes" id="UP000774699"/>
    </source>
</evidence>
<reference evidence="4" key="1">
    <citation type="submission" date="2019-03" db="EMBL/GenBank/DDBJ databases">
        <title>Lake Tanganyika Metagenome-Assembled Genomes (MAGs).</title>
        <authorList>
            <person name="Tran P."/>
        </authorList>
    </citation>
    <scope>NUCLEOTIDE SEQUENCE</scope>
    <source>
        <strain evidence="4">M_DeepCast_50m_m2_156</strain>
    </source>
</reference>
<dbReference type="NCBIfam" id="TIGR01443">
    <property type="entry name" value="intein_Cterm"/>
    <property type="match status" value="1"/>
</dbReference>
<evidence type="ECO:0000313" key="4">
    <source>
        <dbReference type="EMBL" id="MBM3282088.1"/>
    </source>
</evidence>
<sequence>MPEKQINVDFTSKNTVVGRTLNDVQKYGEEGTGYIGKVVMSSGENPVLGRKVLMDVAKPHVILICGKRGGGKCLDGDTEIVLQDGTLKKIKELEFDSRNILSLNSNMKIQANEKSAFYKRKVDKIFEIKMASGKTIRLTHEHPLLTIDGWKPTQELKEGSRIATPRIIPTFGNGFMEESKIKLLAYLLAEGHTKNRAVWFTNSDPTICADFSTAVSEFDSNLTTRKMDKYTLRVVKPGFGAKVMTYVRKEGKFAPGMVREKRNTLRTWLIEIGAYDKLAPEKTIPEIIFQLPKAKIALLLNRMFSCDGSIYFESNRWRISYATASPKMAEQVHHLLLRFGIISRIRDKNNRYEKLGKVFASKEIIIEGAGAETFIREIGFFGQKEEKQKQAMKYFETTLRNPNSDTIPIEIWKMYQPKNWAEIGQKMGYSTPKALRESQFYAPSRQKLLQIARLDENKTIEMLASSDIYWDKIVEMKELTGNFEVYDITVPENHNFIANDIIVHNSYSMATMIEEFSKLAPEMKRRVSVIVIDMVGIFWTLKIPTRGNENELKEWGLTPESIPVRVLVPKGKLDFYKEKEIPVDGPLTIRAGEMDITEWMALFRYTWHDPEAILLGRVINELKEKLGMRFGLDEVIIGITQDSEADTLTKQALKNRVEMAREWGLLEKEGTKIRDIAEAGKITVIDVSAYRQAIGMEGTKDIIVALLGKKLFEERMLFRKEEEIRLMKGLGRESQMPIVWMMIDEAHMFMPKDEPNIALNVLLEWIRVGRQPGLSLVLATQRPNKLHPDAISQCDLFISHRMTAQDDIMAVSQLRPSYMHGDFDKLYAEMPRGRGFALLLDDNAESIYTVKMRPRVSWDGGTTANAFTK</sequence>
<dbReference type="Pfam" id="PF14528">
    <property type="entry name" value="LAGLIDADG_3"/>
    <property type="match status" value="1"/>
</dbReference>
<dbReference type="InterPro" id="IPR027417">
    <property type="entry name" value="P-loop_NTPase"/>
</dbReference>
<dbReference type="SMART" id="SM00306">
    <property type="entry name" value="HintN"/>
    <property type="match status" value="1"/>
</dbReference>
<dbReference type="EMBL" id="VGJJ01000009">
    <property type="protein sequence ID" value="MBM3282088.1"/>
    <property type="molecule type" value="Genomic_DNA"/>
</dbReference>
<dbReference type="PANTHER" id="PTHR42957:SF1">
    <property type="entry name" value="HELICASE MJ1565-RELATED"/>
    <property type="match status" value="1"/>
</dbReference>
<dbReference type="InterPro" id="IPR003586">
    <property type="entry name" value="Hint_dom_C"/>
</dbReference>
<comment type="caution">
    <text evidence="4">The sequence shown here is derived from an EMBL/GenBank/DDBJ whole genome shotgun (WGS) entry which is preliminary data.</text>
</comment>
<feature type="domain" description="DOD-type homing endonuclease" evidence="3">
    <location>
        <begin position="183"/>
        <end position="341"/>
    </location>
</feature>
<dbReference type="InterPro" id="IPR006141">
    <property type="entry name" value="Intein_N"/>
</dbReference>
<dbReference type="InterPro" id="IPR004860">
    <property type="entry name" value="LAGLIDADG_dom"/>
</dbReference>
<dbReference type="GO" id="GO:0016539">
    <property type="term" value="P:intein-mediated protein splicing"/>
    <property type="evidence" value="ECO:0007669"/>
    <property type="project" value="InterPro"/>
</dbReference>
<dbReference type="Gene3D" id="3.10.28.10">
    <property type="entry name" value="Homing endonucleases"/>
    <property type="match status" value="1"/>
</dbReference>
<dbReference type="InterPro" id="IPR006142">
    <property type="entry name" value="INTEIN"/>
</dbReference>
<evidence type="ECO:0000256" key="1">
    <source>
        <dbReference type="ARBA" id="ARBA00022813"/>
    </source>
</evidence>
<dbReference type="Gene3D" id="3.40.50.300">
    <property type="entry name" value="P-loop containing nucleotide triphosphate hydrolases"/>
    <property type="match status" value="1"/>
</dbReference>
<evidence type="ECO:0000256" key="2">
    <source>
        <dbReference type="ARBA" id="ARBA00023000"/>
    </source>
</evidence>
<dbReference type="AlphaFoldDB" id="A0A8T4CAW8"/>
<dbReference type="InterPro" id="IPR004042">
    <property type="entry name" value="Intein_endonuc_central"/>
</dbReference>
<dbReference type="InterPro" id="IPR030934">
    <property type="entry name" value="Intein_C"/>
</dbReference>
<dbReference type="NCBIfam" id="TIGR01445">
    <property type="entry name" value="intein_Nterm"/>
    <property type="match status" value="1"/>
</dbReference>
<dbReference type="InterPro" id="IPR008571">
    <property type="entry name" value="HerA-like"/>
</dbReference>
<dbReference type="Gene3D" id="2.170.16.10">
    <property type="entry name" value="Hedgehog/Intein (Hint) domain"/>
    <property type="match status" value="2"/>
</dbReference>